<dbReference type="InterPro" id="IPR013057">
    <property type="entry name" value="AA_transpt_TM"/>
</dbReference>
<evidence type="ECO:0000259" key="12">
    <source>
        <dbReference type="Pfam" id="PF01490"/>
    </source>
</evidence>
<dbReference type="Proteomes" id="UP001141552">
    <property type="component" value="Unassembled WGS sequence"/>
</dbReference>
<comment type="caution">
    <text evidence="13">The sequence shown here is derived from an EMBL/GenBank/DDBJ whole genome shotgun (WGS) entry which is preliminary data.</text>
</comment>
<feature type="transmembrane region" description="Helical" evidence="11">
    <location>
        <begin position="279"/>
        <end position="299"/>
    </location>
</feature>
<evidence type="ECO:0000256" key="8">
    <source>
        <dbReference type="ARBA" id="ARBA00023136"/>
    </source>
</evidence>
<evidence type="ECO:0000256" key="2">
    <source>
        <dbReference type="ARBA" id="ARBA00005590"/>
    </source>
</evidence>
<keyword evidence="7 11" id="KW-1133">Transmembrane helix</keyword>
<evidence type="ECO:0000256" key="7">
    <source>
        <dbReference type="ARBA" id="ARBA00022989"/>
    </source>
</evidence>
<evidence type="ECO:0000256" key="4">
    <source>
        <dbReference type="ARBA" id="ARBA00022692"/>
    </source>
</evidence>
<evidence type="ECO:0000256" key="1">
    <source>
        <dbReference type="ARBA" id="ARBA00004127"/>
    </source>
</evidence>
<dbReference type="GO" id="GO:0009734">
    <property type="term" value="P:auxin-activated signaling pathway"/>
    <property type="evidence" value="ECO:0007669"/>
    <property type="project" value="UniProtKB-KW"/>
</dbReference>
<feature type="transmembrane region" description="Helical" evidence="11">
    <location>
        <begin position="83"/>
        <end position="107"/>
    </location>
</feature>
<keyword evidence="6" id="KW-0029">Amino-acid transport</keyword>
<dbReference type="GO" id="GO:0015293">
    <property type="term" value="F:symporter activity"/>
    <property type="evidence" value="ECO:0007669"/>
    <property type="project" value="UniProtKB-KW"/>
</dbReference>
<organism evidence="13 14">
    <name type="scientific">Turnera subulata</name>
    <dbReference type="NCBI Taxonomy" id="218843"/>
    <lineage>
        <taxon>Eukaryota</taxon>
        <taxon>Viridiplantae</taxon>
        <taxon>Streptophyta</taxon>
        <taxon>Embryophyta</taxon>
        <taxon>Tracheophyta</taxon>
        <taxon>Spermatophyta</taxon>
        <taxon>Magnoliopsida</taxon>
        <taxon>eudicotyledons</taxon>
        <taxon>Gunneridae</taxon>
        <taxon>Pentapetalae</taxon>
        <taxon>rosids</taxon>
        <taxon>fabids</taxon>
        <taxon>Malpighiales</taxon>
        <taxon>Passifloraceae</taxon>
        <taxon>Turnera</taxon>
    </lineage>
</organism>
<keyword evidence="8 11" id="KW-0472">Membrane</keyword>
<accession>A0A9Q0G7R7</accession>
<proteinExistence type="inferred from homology"/>
<evidence type="ECO:0000256" key="11">
    <source>
        <dbReference type="SAM" id="Phobius"/>
    </source>
</evidence>
<comment type="function">
    <text evidence="10">Carrier protein involved in proton-driven auxin influx. Mediates the formation of auxin gradient from developing leaves (site of auxin biosynthesis) to tips by contributing to the loading of auxin in vascular tissues and facilitating acropetal (base to tip) auxin transport within inner tissues of the root apex, and basipetal (tip to base) auxin transport within outer tissues of the root apex. May be involved in lateral roots and nodules formation.</text>
</comment>
<gene>
    <name evidence="13" type="ORF">Tsubulata_003926</name>
</gene>
<feature type="transmembrane region" description="Helical" evidence="11">
    <location>
        <begin position="342"/>
        <end position="362"/>
    </location>
</feature>
<evidence type="ECO:0000313" key="14">
    <source>
        <dbReference type="Proteomes" id="UP001141552"/>
    </source>
</evidence>
<dbReference type="AlphaFoldDB" id="A0A9Q0G7R7"/>
<name>A0A9Q0G7R7_9ROSI</name>
<feature type="domain" description="Amino acid transporter transmembrane" evidence="12">
    <location>
        <begin position="28"/>
        <end position="425"/>
    </location>
</feature>
<dbReference type="GO" id="GO:0012505">
    <property type="term" value="C:endomembrane system"/>
    <property type="evidence" value="ECO:0007669"/>
    <property type="project" value="UniProtKB-SubCell"/>
</dbReference>
<keyword evidence="5" id="KW-0769">Symport</keyword>
<feature type="transmembrane region" description="Helical" evidence="11">
    <location>
        <begin position="399"/>
        <end position="421"/>
    </location>
</feature>
<protein>
    <recommendedName>
        <fullName evidence="12">Amino acid transporter transmembrane domain-containing protein</fullName>
    </recommendedName>
</protein>
<evidence type="ECO:0000256" key="10">
    <source>
        <dbReference type="ARBA" id="ARBA00045588"/>
    </source>
</evidence>
<dbReference type="PANTHER" id="PTHR48017">
    <property type="entry name" value="OS05G0424000 PROTEIN-RELATED"/>
    <property type="match status" value="1"/>
</dbReference>
<evidence type="ECO:0000256" key="5">
    <source>
        <dbReference type="ARBA" id="ARBA00022847"/>
    </source>
</evidence>
<evidence type="ECO:0000256" key="9">
    <source>
        <dbReference type="ARBA" id="ARBA00023294"/>
    </source>
</evidence>
<reference evidence="13" key="2">
    <citation type="journal article" date="2023" name="Plants (Basel)">
        <title>Annotation of the Turnera subulata (Passifloraceae) Draft Genome Reveals the S-Locus Evolved after the Divergence of Turneroideae from Passifloroideae in a Stepwise Manner.</title>
        <authorList>
            <person name="Henning P.M."/>
            <person name="Roalson E.H."/>
            <person name="Mir W."/>
            <person name="McCubbin A.G."/>
            <person name="Shore J.S."/>
        </authorList>
    </citation>
    <scope>NUCLEOTIDE SEQUENCE</scope>
    <source>
        <strain evidence="13">F60SS</strain>
    </source>
</reference>
<comment type="subcellular location">
    <subcellularLocation>
        <location evidence="1">Endomembrane system</location>
        <topology evidence="1">Multi-pass membrane protein</topology>
    </subcellularLocation>
</comment>
<dbReference type="EMBL" id="JAKUCV010001804">
    <property type="protein sequence ID" value="KAJ4845005.1"/>
    <property type="molecule type" value="Genomic_DNA"/>
</dbReference>
<sequence>MAGGGDQESPLLQVLDCSSDSGIKIRTGPLAILFFASITLLSSFLLCNCYLTPDPEHGPTRNRSYVEAVRTSLGSKNAWVCGFLVQVSLYGIGVAYTITSAISISSIQKSYCDHKQGQEPADVHGDIFYMLSFGALQVILSQIPDLHNMQWLSVVAAVMSFTYSFIGFALGFAQVMANGYVKGSIAGVTATSTVDKVWSISQALGDIAFGYPYSAILIEIQDTLQSPPPQNQSMKKASTIAVSITTFFYLLCGGFGYAAFGEDTPGNILTRFEVCKLYWLLHIANACIVLHLAGSYQVVSQPVFASIERWIAEKYPRSRLVNSSFTLKLPLMRAFELNILRLFFRTIYVLTTTAIAMIFPYFNQVLGVLGGLNFWPLTIYFPVEMYFKQRKIEAWTIKWILLRAFSIICFFATVFTLLGSVEGLISAKLSQATASLP</sequence>
<feature type="transmembrane region" description="Helical" evidence="11">
    <location>
        <begin position="150"/>
        <end position="173"/>
    </location>
</feature>
<comment type="similarity">
    <text evidence="2">Belongs to the amino acid/polyamine transporter 2 family. Amino acid/auxin permease (AAAP) (TC 2.A.18.1) subfamily.</text>
</comment>
<dbReference type="Pfam" id="PF01490">
    <property type="entry name" value="Aa_trans"/>
    <property type="match status" value="1"/>
</dbReference>
<feature type="transmembrane region" description="Helical" evidence="11">
    <location>
        <begin position="368"/>
        <end position="387"/>
    </location>
</feature>
<keyword evidence="14" id="KW-1185">Reference proteome</keyword>
<evidence type="ECO:0000256" key="3">
    <source>
        <dbReference type="ARBA" id="ARBA00022448"/>
    </source>
</evidence>
<keyword evidence="3" id="KW-0813">Transport</keyword>
<feature type="transmembrane region" description="Helical" evidence="11">
    <location>
        <begin position="240"/>
        <end position="259"/>
    </location>
</feature>
<keyword evidence="4 11" id="KW-0812">Transmembrane</keyword>
<keyword evidence="9" id="KW-0927">Auxin signaling pathway</keyword>
<evidence type="ECO:0000313" key="13">
    <source>
        <dbReference type="EMBL" id="KAJ4845005.1"/>
    </source>
</evidence>
<reference evidence="13" key="1">
    <citation type="submission" date="2022-02" db="EMBL/GenBank/DDBJ databases">
        <authorList>
            <person name="Henning P.M."/>
            <person name="McCubbin A.G."/>
            <person name="Shore J.S."/>
        </authorList>
    </citation>
    <scope>NUCLEOTIDE SEQUENCE</scope>
    <source>
        <strain evidence="13">F60SS</strain>
        <tissue evidence="13">Leaves</tissue>
    </source>
</reference>
<dbReference type="GO" id="GO:0006865">
    <property type="term" value="P:amino acid transport"/>
    <property type="evidence" value="ECO:0007669"/>
    <property type="project" value="UniProtKB-KW"/>
</dbReference>
<evidence type="ECO:0000256" key="6">
    <source>
        <dbReference type="ARBA" id="ARBA00022970"/>
    </source>
</evidence>
<dbReference type="OrthoDB" id="40134at2759"/>
<feature type="transmembrane region" description="Helical" evidence="11">
    <location>
        <begin position="30"/>
        <end position="53"/>
    </location>
</feature>